<sequence length="306" mass="35394">MKKIIPFIFTSFIAFSSIQCGNETNENENSEAGEVNGKASSQDKQLNITLLLDLSDRIDPAKNPNTPEHYQRDIAIINEFVSAFKNDMEKKGAYKAKGKMKVIFSPQPQDANINKIASELNIDLSNVEVKEKKNVFENLSGTFVTNLETIYQTTIQHKNYIGSDVWRFFKNDVKDYAVYNDENYRNILVILTDGYLYHTDSKDKQGNRSTYVTPESINANKLYGNDWKNTFEKGDFGYITTRKDLENLEVLVLEVNPIKTRLSDEDIMKTYLEKWFKEMNVKKFEIYNTDLPSNTKLRIDKFLKGM</sequence>
<name>A0A7Z8YPL4_9FLAO</name>
<evidence type="ECO:0000313" key="2">
    <source>
        <dbReference type="Proteomes" id="UP000270205"/>
    </source>
</evidence>
<proteinExistence type="predicted"/>
<organism evidence="1 2">
    <name type="scientific">Bergeyella zoohelcum</name>
    <dbReference type="NCBI Taxonomy" id="1015"/>
    <lineage>
        <taxon>Bacteria</taxon>
        <taxon>Pseudomonadati</taxon>
        <taxon>Bacteroidota</taxon>
        <taxon>Flavobacteriia</taxon>
        <taxon>Flavobacteriales</taxon>
        <taxon>Weeksellaceae</taxon>
        <taxon>Bergeyella</taxon>
    </lineage>
</organism>
<evidence type="ECO:0008006" key="3">
    <source>
        <dbReference type="Google" id="ProtNLM"/>
    </source>
</evidence>
<comment type="caution">
    <text evidence="1">The sequence shown here is derived from an EMBL/GenBank/DDBJ whole genome shotgun (WGS) entry which is preliminary data.</text>
</comment>
<evidence type="ECO:0000313" key="1">
    <source>
        <dbReference type="EMBL" id="VDH05169.1"/>
    </source>
</evidence>
<dbReference type="Proteomes" id="UP000270205">
    <property type="component" value="Unassembled WGS sequence"/>
</dbReference>
<gene>
    <name evidence="1" type="ORF">NCTC12929_01797</name>
</gene>
<dbReference type="EMBL" id="UYIV01000001">
    <property type="protein sequence ID" value="VDH05169.1"/>
    <property type="molecule type" value="Genomic_DNA"/>
</dbReference>
<dbReference type="RefSeq" id="WP_125151562.1">
    <property type="nucleotide sequence ID" value="NZ_UYIV01000001.1"/>
</dbReference>
<protein>
    <recommendedName>
        <fullName evidence="3">VWFA domain-containing protein</fullName>
    </recommendedName>
</protein>
<dbReference type="AlphaFoldDB" id="A0A7Z8YPL4"/>
<reference evidence="1 2" key="1">
    <citation type="submission" date="2018-11" db="EMBL/GenBank/DDBJ databases">
        <authorList>
            <consortium name="Pathogen Informatics"/>
        </authorList>
    </citation>
    <scope>NUCLEOTIDE SEQUENCE [LARGE SCALE GENOMIC DNA]</scope>
    <source>
        <strain evidence="1 2">NCTC12929</strain>
    </source>
</reference>
<accession>A0A7Z8YPL4</accession>